<protein>
    <submittedName>
        <fullName evidence="4">Chitin-binding protein</fullName>
    </submittedName>
</protein>
<dbReference type="PANTHER" id="PTHR34823">
    <property type="entry name" value="GLCNAC-BINDING PROTEIN A"/>
    <property type="match status" value="1"/>
</dbReference>
<gene>
    <name evidence="4" type="ORF">FHX40_0794</name>
</gene>
<accession>A0A543IU76</accession>
<evidence type="ECO:0000256" key="1">
    <source>
        <dbReference type="ARBA" id="ARBA00022729"/>
    </source>
</evidence>
<dbReference type="Proteomes" id="UP000319213">
    <property type="component" value="Unassembled WGS sequence"/>
</dbReference>
<proteinExistence type="predicted"/>
<dbReference type="SUPFAM" id="SSF81296">
    <property type="entry name" value="E set domains"/>
    <property type="match status" value="1"/>
</dbReference>
<dbReference type="Pfam" id="PF03067">
    <property type="entry name" value="LPMO_10"/>
    <property type="match status" value="1"/>
</dbReference>
<dbReference type="InterPro" id="IPR004302">
    <property type="entry name" value="Cellulose/chitin-bd_N"/>
</dbReference>
<evidence type="ECO:0000313" key="4">
    <source>
        <dbReference type="EMBL" id="TQM74131.1"/>
    </source>
</evidence>
<dbReference type="Gene3D" id="2.70.50.50">
    <property type="entry name" value="chitin-binding protein cbp21"/>
    <property type="match status" value="1"/>
</dbReference>
<comment type="caution">
    <text evidence="4">The sequence shown here is derived from an EMBL/GenBank/DDBJ whole genome shotgun (WGS) entry which is preliminary data.</text>
</comment>
<keyword evidence="1" id="KW-0732">Signal</keyword>
<dbReference type="OrthoDB" id="5179374at2"/>
<sequence length="375" mass="39183">MQTTGNARRTASIAAVVAASTVLPLVPLVLAEPAFAHGTMQNPPSRALVCRNENPESPKSDACKQAVALGGTQPLYDWNEVNIPDAAGRHREIIPDGKLCSAGRDKYRGLDQARADWPATPLTAGAQFTFTYRATAPHRGSFELYVTKDGYDPTKPLRWSDLESAPFVTVTDPPLVDGAYTISARLPNKSGRHLIYAIWQRSDSPEAFYSCSDVIFNGGSAGSGAPATAPSAPATAPSSAPSTAPTSGTTPPPTTVPKPDHDHPLPSPTPTPTSGKGTGDAMSRITTGIGVHPAQVTRGQPVTVSAVCSGSRVRSVASTAFRRSVATAPARATSWYPTFTVADTARTGRHVVQVRCADGGVAKAVFTVTGSRSAR</sequence>
<organism evidence="4 5">
    <name type="scientific">Thermopolyspora flexuosa</name>
    <dbReference type="NCBI Taxonomy" id="103836"/>
    <lineage>
        <taxon>Bacteria</taxon>
        <taxon>Bacillati</taxon>
        <taxon>Actinomycetota</taxon>
        <taxon>Actinomycetes</taxon>
        <taxon>Streptosporangiales</taxon>
        <taxon>Streptosporangiaceae</taxon>
        <taxon>Thermopolyspora</taxon>
    </lineage>
</organism>
<feature type="region of interest" description="Disordered" evidence="2">
    <location>
        <begin position="221"/>
        <end position="284"/>
    </location>
</feature>
<dbReference type="AlphaFoldDB" id="A0A543IU76"/>
<evidence type="ECO:0000259" key="3">
    <source>
        <dbReference type="Pfam" id="PF03067"/>
    </source>
</evidence>
<dbReference type="EMBL" id="VFPQ01000001">
    <property type="protein sequence ID" value="TQM74131.1"/>
    <property type="molecule type" value="Genomic_DNA"/>
</dbReference>
<evidence type="ECO:0000256" key="2">
    <source>
        <dbReference type="SAM" id="MobiDB-lite"/>
    </source>
</evidence>
<dbReference type="PANTHER" id="PTHR34823:SF1">
    <property type="entry name" value="CHITIN-BINDING TYPE-4 DOMAIN-CONTAINING PROTEIN"/>
    <property type="match status" value="1"/>
</dbReference>
<name>A0A543IU76_9ACTN</name>
<dbReference type="InterPro" id="IPR051024">
    <property type="entry name" value="GlcNAc_Chitin_IntDeg"/>
</dbReference>
<evidence type="ECO:0000313" key="5">
    <source>
        <dbReference type="Proteomes" id="UP000319213"/>
    </source>
</evidence>
<dbReference type="InterPro" id="IPR014756">
    <property type="entry name" value="Ig_E-set"/>
</dbReference>
<dbReference type="RefSeq" id="WP_142258347.1">
    <property type="nucleotide sequence ID" value="NZ_BMPV01000006.1"/>
</dbReference>
<dbReference type="CDD" id="cd21177">
    <property type="entry name" value="LPMO_AA10"/>
    <property type="match status" value="1"/>
</dbReference>
<reference evidence="4 5" key="1">
    <citation type="submission" date="2019-06" db="EMBL/GenBank/DDBJ databases">
        <title>Sequencing the genomes of 1000 actinobacteria strains.</title>
        <authorList>
            <person name="Klenk H.-P."/>
        </authorList>
    </citation>
    <scope>NUCLEOTIDE SEQUENCE [LARGE SCALE GENOMIC DNA]</scope>
    <source>
        <strain evidence="4 5">DSM 43186</strain>
    </source>
</reference>
<keyword evidence="5" id="KW-1185">Reference proteome</keyword>
<feature type="compositionally biased region" description="Low complexity" evidence="2">
    <location>
        <begin position="223"/>
        <end position="249"/>
    </location>
</feature>
<feature type="domain" description="Chitin-binding type-4" evidence="3">
    <location>
        <begin position="37"/>
        <end position="214"/>
    </location>
</feature>